<name>A0ABV3N823_9GAMM</name>
<evidence type="ECO:0000256" key="1">
    <source>
        <dbReference type="SAM" id="MobiDB-lite"/>
    </source>
</evidence>
<reference evidence="2 3" key="1">
    <citation type="submission" date="2024-07" db="EMBL/GenBank/DDBJ databases">
        <authorList>
            <person name="Dulla G.F.J."/>
            <person name="Delorm J.G."/>
        </authorList>
    </citation>
    <scope>NUCLEOTIDE SEQUENCE [LARGE SCALE GENOMIC DNA]</scope>
    <source>
        <strain evidence="2 3">JGD 233</strain>
    </source>
</reference>
<dbReference type="InterPro" id="IPR008727">
    <property type="entry name" value="PAAR_motif"/>
</dbReference>
<dbReference type="Pfam" id="PF05488">
    <property type="entry name" value="PAAR_motif"/>
    <property type="match status" value="1"/>
</dbReference>
<gene>
    <name evidence="2" type="ORF">ABW286_22860</name>
</gene>
<protein>
    <submittedName>
        <fullName evidence="2">PAAR domain-containing protein</fullName>
    </submittedName>
</protein>
<dbReference type="RefSeq" id="WP_367168797.1">
    <property type="nucleotide sequence ID" value="NZ_JBFKZN010000025.1"/>
</dbReference>
<evidence type="ECO:0000313" key="2">
    <source>
        <dbReference type="EMBL" id="MEW5291982.1"/>
    </source>
</evidence>
<organism evidence="2 3">
    <name type="scientific">Erwinia papayae</name>
    <dbReference type="NCBI Taxonomy" id="206499"/>
    <lineage>
        <taxon>Bacteria</taxon>
        <taxon>Pseudomonadati</taxon>
        <taxon>Pseudomonadota</taxon>
        <taxon>Gammaproteobacteria</taxon>
        <taxon>Enterobacterales</taxon>
        <taxon>Erwiniaceae</taxon>
        <taxon>Erwinia</taxon>
    </lineage>
</organism>
<keyword evidence="3" id="KW-1185">Reference proteome</keyword>
<evidence type="ECO:0000313" key="3">
    <source>
        <dbReference type="Proteomes" id="UP001554567"/>
    </source>
</evidence>
<dbReference type="Gene3D" id="2.60.200.60">
    <property type="match status" value="1"/>
</dbReference>
<dbReference type="EMBL" id="JBFKZN010000025">
    <property type="protein sequence ID" value="MEW5291982.1"/>
    <property type="molecule type" value="Genomic_DNA"/>
</dbReference>
<feature type="region of interest" description="Disordered" evidence="1">
    <location>
        <begin position="1"/>
        <end position="23"/>
    </location>
</feature>
<accession>A0ABV3N823</accession>
<sequence length="355" mass="35468">MGMPAARALVDKAAHSGPVQSGSPDVIIGGFPAARKNDPVGCSVHGSGIIVGGSGSVLVNGLPLARQGDKTQCNLSGAATEKKPQTAPPQYWGGSLAKKAGEDGTIHGDHFDATVLSATTSLQDKTADGTYDTASAGFAVADITVGNLKSSDLFRGEMRAKVATVNASETNYGFSGENGITGINTSATAVGMQYGASGGMGKEGTVYGGLAGDVIIGTAEAKAVSEVYSGNSGRYGFSAEAGAEAAALKAEAVTNVDLYGIVVANGKLGATAGSAGAAAGVTGYWDTTNDSLNLKVSGELAAVVGLKGDVEVKLIFEKITDWIFDDETKAAEAKKSTDNGDGTITTGCVTVLVGN</sequence>
<comment type="caution">
    <text evidence="2">The sequence shown here is derived from an EMBL/GenBank/DDBJ whole genome shotgun (WGS) entry which is preliminary data.</text>
</comment>
<proteinExistence type="predicted"/>
<dbReference type="Proteomes" id="UP001554567">
    <property type="component" value="Unassembled WGS sequence"/>
</dbReference>